<evidence type="ECO:0000313" key="3">
    <source>
        <dbReference type="EMBL" id="TJZ59065.1"/>
    </source>
</evidence>
<accession>A0A4U0NWC8</accession>
<dbReference type="Gene3D" id="1.10.10.10">
    <property type="entry name" value="Winged helix-like DNA-binding domain superfamily/Winged helix DNA-binding domain"/>
    <property type="match status" value="1"/>
</dbReference>
<dbReference type="InterPro" id="IPR011991">
    <property type="entry name" value="ArsR-like_HTH"/>
</dbReference>
<protein>
    <submittedName>
        <fullName evidence="3">Helix-turn-helix transcriptional regulator</fullName>
    </submittedName>
</protein>
<feature type="domain" description="HTH arsR-type" evidence="2">
    <location>
        <begin position="41"/>
        <end position="136"/>
    </location>
</feature>
<dbReference type="EMBL" id="SUMB01000001">
    <property type="protein sequence ID" value="TJZ59065.1"/>
    <property type="molecule type" value="Genomic_DNA"/>
</dbReference>
<dbReference type="InterPro" id="IPR036390">
    <property type="entry name" value="WH_DNA-bd_sf"/>
</dbReference>
<dbReference type="PRINTS" id="PR00778">
    <property type="entry name" value="HTHARSR"/>
</dbReference>
<evidence type="ECO:0000256" key="1">
    <source>
        <dbReference type="SAM" id="MobiDB-lite"/>
    </source>
</evidence>
<dbReference type="GO" id="GO:0003700">
    <property type="term" value="F:DNA-binding transcription factor activity"/>
    <property type="evidence" value="ECO:0007669"/>
    <property type="project" value="InterPro"/>
</dbReference>
<evidence type="ECO:0000259" key="2">
    <source>
        <dbReference type="PROSITE" id="PS50987"/>
    </source>
</evidence>
<dbReference type="InterPro" id="IPR001845">
    <property type="entry name" value="HTH_ArsR_DNA-bd_dom"/>
</dbReference>
<dbReference type="OrthoDB" id="4471357at2"/>
<gene>
    <name evidence="3" type="ORF">FCH28_02690</name>
</gene>
<name>A0A4U0NWC8_9ACTN</name>
<proteinExistence type="predicted"/>
<sequence>MVFNQKRTLGAVYGFHRTLGKPESAREDNVTTPSHRAAPEHTHPDDVPLLAALAALADPVRLTLVRELAGSPEWSRACGSFDVPVGKAALSHHFAVLRGAGLVEQRDQGPKRVNRLRRAEFDTRFPGLLQLVLRPDRPD</sequence>
<reference evidence="3 4" key="1">
    <citation type="submission" date="2019-04" db="EMBL/GenBank/DDBJ databases">
        <title>Streptomyces piniterrae sp. nov., a heliquinomycin-producing actinomycete isolated from rhizosphere soil of Pinus yunnanensis.</title>
        <authorList>
            <person name="Zhuang X."/>
            <person name="Zhao J."/>
        </authorList>
    </citation>
    <scope>NUCLEOTIDE SEQUENCE [LARGE SCALE GENOMIC DNA]</scope>
    <source>
        <strain evidence="4">jys28</strain>
    </source>
</reference>
<feature type="region of interest" description="Disordered" evidence="1">
    <location>
        <begin position="20"/>
        <end position="44"/>
    </location>
</feature>
<dbReference type="InterPro" id="IPR036388">
    <property type="entry name" value="WH-like_DNA-bd_sf"/>
</dbReference>
<dbReference type="Proteomes" id="UP000308697">
    <property type="component" value="Unassembled WGS sequence"/>
</dbReference>
<comment type="caution">
    <text evidence="3">The sequence shown here is derived from an EMBL/GenBank/DDBJ whole genome shotgun (WGS) entry which is preliminary data.</text>
</comment>
<evidence type="ECO:0000313" key="4">
    <source>
        <dbReference type="Proteomes" id="UP000308697"/>
    </source>
</evidence>
<dbReference type="AlphaFoldDB" id="A0A4U0NWC8"/>
<dbReference type="CDD" id="cd00090">
    <property type="entry name" value="HTH_ARSR"/>
    <property type="match status" value="1"/>
</dbReference>
<dbReference type="SUPFAM" id="SSF46785">
    <property type="entry name" value="Winged helix' DNA-binding domain"/>
    <property type="match status" value="1"/>
</dbReference>
<organism evidence="3 4">
    <name type="scientific">Streptomyces piniterrae</name>
    <dbReference type="NCBI Taxonomy" id="2571125"/>
    <lineage>
        <taxon>Bacteria</taxon>
        <taxon>Bacillati</taxon>
        <taxon>Actinomycetota</taxon>
        <taxon>Actinomycetes</taxon>
        <taxon>Kitasatosporales</taxon>
        <taxon>Streptomycetaceae</taxon>
        <taxon>Streptomyces</taxon>
    </lineage>
</organism>
<dbReference type="PROSITE" id="PS50987">
    <property type="entry name" value="HTH_ARSR_2"/>
    <property type="match status" value="1"/>
</dbReference>
<keyword evidence="4" id="KW-1185">Reference proteome</keyword>
<dbReference type="SMART" id="SM00418">
    <property type="entry name" value="HTH_ARSR"/>
    <property type="match status" value="1"/>
</dbReference>